<dbReference type="InterPro" id="IPR051102">
    <property type="entry name" value="IgSF_V-set/TM_domain"/>
</dbReference>
<comment type="subcellular location">
    <subcellularLocation>
        <location evidence="1">Membrane</location>
        <topology evidence="1">Single-pass membrane protein</topology>
    </subcellularLocation>
</comment>
<dbReference type="AlphaFoldDB" id="A0AAW1ENR0"/>
<evidence type="ECO:0000313" key="13">
    <source>
        <dbReference type="Proteomes" id="UP001488805"/>
    </source>
</evidence>
<dbReference type="InterPro" id="IPR007110">
    <property type="entry name" value="Ig-like_dom"/>
</dbReference>
<keyword evidence="4" id="KW-0677">Repeat</keyword>
<dbReference type="FunFam" id="2.60.40.10:FF:002026">
    <property type="entry name" value="Prostaglandin F2 receptor inhibitor"/>
    <property type="match status" value="1"/>
</dbReference>
<keyword evidence="2 9" id="KW-0812">Transmembrane</keyword>
<dbReference type="InterPro" id="IPR013106">
    <property type="entry name" value="Ig_V-set"/>
</dbReference>
<feature type="domain" description="Ig-like" evidence="11">
    <location>
        <begin position="22"/>
        <end position="132"/>
    </location>
</feature>
<evidence type="ECO:0000256" key="3">
    <source>
        <dbReference type="ARBA" id="ARBA00022729"/>
    </source>
</evidence>
<dbReference type="Proteomes" id="UP001488805">
    <property type="component" value="Unassembled WGS sequence"/>
</dbReference>
<sequence>MNMDTCVLTLVVGLLTLGGCSARVVTVSPGPLIRVEGQPVSIRCDVSEYGGPREQDFEWLMSKEAAGLARMKIISTFDNRYSHPSLTKRVASGDIAVERLRDNEVELKIAEVKSLDAGFYWCTTPSTDSVISGNYEAPVKLTVIPNTLRVSPLTPPSAVPEGSDLTLSCNVTRELTRPTYLSVTWSVKRGATSEEILAFGPQGDVVTGAKYARRYANGGIRLVPGRNGLFELVISKVTTSDEGIYECNGTEWTHEDGGKWVQIVTSTREMGTVAVTPTGQSLSVKASSSSPSSTPLLLSPGETLTLLCSVAADNLPALALEVAWLADGRDVVTMERSGVVIYNASSSGAHGQRAEASLERTDAREYRLGVRGVSGEDAGAYACRVRAFIEKGGRSSGGGGRWHMAAEKTSTPVTVKVAQTKPSFTVALEAVLNPQMTAEPTELACHVTNITHLPLGGRLGVTWEHTTLPGTGSDPQASHPIGSLDGHGNLLPGAMYSDRLKGGVVTLTRVQPDTFKLLFLRTQEIDMGQYVCSVSAWSVNSQGDMVNAAEYQSSQLAVRWDTQRPTLNVVAKRVREASVGGATFEMSCTVATGNLGEAGYSVLIQSQDSLEGSVRTIMTLSPDNVLQHGGATDPNRRDGLVLTKSGPVEFRFRLAGVQLSDRGFYWCDITAWTKQQAGQAWTKATNAESNKVKIDFQENGPSFAVALRSDSTVVYPWETAKMECSLSVSGSSPKTGAHTDDLAYEVRWFFTRLRGGQTTTQLASVDRFGVVRKDTRNSSSDVSAERKDTHTYTLNIHGTQDSDSGEYHCVATPWYLSASTGAWTQAGELTSSRVFLMVRFAVWESLKLPLLYGVAASIGVGLFSLVLGLVCAQCCCRNTTHTPRSRNKLMDLEMD</sequence>
<evidence type="ECO:0000256" key="4">
    <source>
        <dbReference type="ARBA" id="ARBA00022737"/>
    </source>
</evidence>
<dbReference type="FunFam" id="2.60.40.10:FF:000191">
    <property type="entry name" value="Immunoglobulin superfamily member 3"/>
    <property type="match status" value="1"/>
</dbReference>
<dbReference type="EMBL" id="JBCEZU010000156">
    <property type="protein sequence ID" value="KAK9523977.1"/>
    <property type="molecule type" value="Genomic_DNA"/>
</dbReference>
<evidence type="ECO:0000313" key="12">
    <source>
        <dbReference type="EMBL" id="KAK9523977.1"/>
    </source>
</evidence>
<name>A0AAW1ENR0_ZOAVI</name>
<dbReference type="SUPFAM" id="SSF48726">
    <property type="entry name" value="Immunoglobulin"/>
    <property type="match status" value="4"/>
</dbReference>
<feature type="domain" description="Ig-like" evidence="11">
    <location>
        <begin position="291"/>
        <end position="385"/>
    </location>
</feature>
<keyword evidence="6 9" id="KW-0472">Membrane</keyword>
<feature type="signal peptide" evidence="10">
    <location>
        <begin position="1"/>
        <end position="22"/>
    </location>
</feature>
<evidence type="ECO:0000256" key="2">
    <source>
        <dbReference type="ARBA" id="ARBA00022692"/>
    </source>
</evidence>
<evidence type="ECO:0000256" key="8">
    <source>
        <dbReference type="ARBA" id="ARBA00023319"/>
    </source>
</evidence>
<dbReference type="GO" id="GO:0016020">
    <property type="term" value="C:membrane"/>
    <property type="evidence" value="ECO:0007669"/>
    <property type="project" value="UniProtKB-SubCell"/>
</dbReference>
<evidence type="ECO:0000256" key="7">
    <source>
        <dbReference type="ARBA" id="ARBA00023157"/>
    </source>
</evidence>
<proteinExistence type="predicted"/>
<dbReference type="InterPro" id="IPR013783">
    <property type="entry name" value="Ig-like_fold"/>
</dbReference>
<feature type="domain" description="Ig-like" evidence="11">
    <location>
        <begin position="701"/>
        <end position="830"/>
    </location>
</feature>
<keyword evidence="3 10" id="KW-0732">Signal</keyword>
<feature type="domain" description="Ig-like" evidence="11">
    <location>
        <begin position="145"/>
        <end position="247"/>
    </location>
</feature>
<dbReference type="Pfam" id="PF07686">
    <property type="entry name" value="V-set"/>
    <property type="match status" value="2"/>
</dbReference>
<keyword evidence="7" id="KW-1015">Disulfide bond</keyword>
<protein>
    <recommendedName>
        <fullName evidence="11">Ig-like domain-containing protein</fullName>
    </recommendedName>
</protein>
<dbReference type="InterPro" id="IPR036179">
    <property type="entry name" value="Ig-like_dom_sf"/>
</dbReference>
<keyword evidence="8" id="KW-0393">Immunoglobulin domain</keyword>
<dbReference type="PANTHER" id="PTHR12207">
    <property type="entry name" value="V-SET AND TRANSMEMBRANE DOMAIN-CONTAINING PROTEIN"/>
    <property type="match status" value="1"/>
</dbReference>
<dbReference type="SMART" id="SM00409">
    <property type="entry name" value="IG"/>
    <property type="match status" value="6"/>
</dbReference>
<keyword evidence="5 9" id="KW-1133">Transmembrane helix</keyword>
<organism evidence="12 13">
    <name type="scientific">Zoarces viviparus</name>
    <name type="common">Viviparous eelpout</name>
    <name type="synonym">Blennius viviparus</name>
    <dbReference type="NCBI Taxonomy" id="48416"/>
    <lineage>
        <taxon>Eukaryota</taxon>
        <taxon>Metazoa</taxon>
        <taxon>Chordata</taxon>
        <taxon>Craniata</taxon>
        <taxon>Vertebrata</taxon>
        <taxon>Euteleostomi</taxon>
        <taxon>Actinopterygii</taxon>
        <taxon>Neopterygii</taxon>
        <taxon>Teleostei</taxon>
        <taxon>Neoteleostei</taxon>
        <taxon>Acanthomorphata</taxon>
        <taxon>Eupercaria</taxon>
        <taxon>Perciformes</taxon>
        <taxon>Cottioidei</taxon>
        <taxon>Zoarcales</taxon>
        <taxon>Zoarcidae</taxon>
        <taxon>Zoarcinae</taxon>
        <taxon>Zoarces</taxon>
    </lineage>
</organism>
<evidence type="ECO:0000256" key="1">
    <source>
        <dbReference type="ARBA" id="ARBA00004167"/>
    </source>
</evidence>
<dbReference type="PANTHER" id="PTHR12207:SF3">
    <property type="entry name" value="PROSTAGLANDIN F2 RECEPTOR NEGATIVE REGULATOR"/>
    <property type="match status" value="1"/>
</dbReference>
<evidence type="ECO:0000256" key="10">
    <source>
        <dbReference type="SAM" id="SignalP"/>
    </source>
</evidence>
<evidence type="ECO:0000256" key="5">
    <source>
        <dbReference type="ARBA" id="ARBA00022989"/>
    </source>
</evidence>
<evidence type="ECO:0000256" key="9">
    <source>
        <dbReference type="SAM" id="Phobius"/>
    </source>
</evidence>
<dbReference type="PROSITE" id="PS50835">
    <property type="entry name" value="IG_LIKE"/>
    <property type="match status" value="4"/>
</dbReference>
<feature type="chain" id="PRO_5043609555" description="Ig-like domain-containing protein" evidence="10">
    <location>
        <begin position="23"/>
        <end position="895"/>
    </location>
</feature>
<evidence type="ECO:0000259" key="11">
    <source>
        <dbReference type="PROSITE" id="PS50835"/>
    </source>
</evidence>
<dbReference type="CDD" id="cd00099">
    <property type="entry name" value="IgV"/>
    <property type="match status" value="1"/>
</dbReference>
<comment type="caution">
    <text evidence="12">The sequence shown here is derived from an EMBL/GenBank/DDBJ whole genome shotgun (WGS) entry which is preliminary data.</text>
</comment>
<evidence type="ECO:0000256" key="6">
    <source>
        <dbReference type="ARBA" id="ARBA00023136"/>
    </source>
</evidence>
<feature type="transmembrane region" description="Helical" evidence="9">
    <location>
        <begin position="850"/>
        <end position="876"/>
    </location>
</feature>
<accession>A0AAW1ENR0</accession>
<dbReference type="Gene3D" id="2.60.40.10">
    <property type="entry name" value="Immunoglobulins"/>
    <property type="match status" value="4"/>
</dbReference>
<keyword evidence="13" id="KW-1185">Reference proteome</keyword>
<gene>
    <name evidence="12" type="ORF">VZT92_017850</name>
</gene>
<dbReference type="InterPro" id="IPR003599">
    <property type="entry name" value="Ig_sub"/>
</dbReference>
<reference evidence="12 13" key="1">
    <citation type="journal article" date="2024" name="Genome Biol. Evol.">
        <title>Chromosome-level genome assembly of the viviparous eelpout Zoarces viviparus.</title>
        <authorList>
            <person name="Fuhrmann N."/>
            <person name="Brasseur M.V."/>
            <person name="Bakowski C.E."/>
            <person name="Podsiadlowski L."/>
            <person name="Prost S."/>
            <person name="Krehenwinkel H."/>
            <person name="Mayer C."/>
        </authorList>
    </citation>
    <scope>NUCLEOTIDE SEQUENCE [LARGE SCALE GENOMIC DNA]</scope>
    <source>
        <strain evidence="12">NO-MEL_2022_Ind0_liver</strain>
    </source>
</reference>